<name>A0AAP0Q7H1_9MAGN</name>
<evidence type="ECO:0000313" key="1">
    <source>
        <dbReference type="EMBL" id="KAK9166001.1"/>
    </source>
</evidence>
<dbReference type="Proteomes" id="UP001419268">
    <property type="component" value="Unassembled WGS sequence"/>
</dbReference>
<dbReference type="AlphaFoldDB" id="A0AAP0Q7H1"/>
<comment type="caution">
    <text evidence="1">The sequence shown here is derived from an EMBL/GenBank/DDBJ whole genome shotgun (WGS) entry which is preliminary data.</text>
</comment>
<proteinExistence type="predicted"/>
<evidence type="ECO:0000313" key="2">
    <source>
        <dbReference type="Proteomes" id="UP001419268"/>
    </source>
</evidence>
<protein>
    <submittedName>
        <fullName evidence="1">Uncharacterized protein</fullName>
    </submittedName>
</protein>
<keyword evidence="2" id="KW-1185">Reference proteome</keyword>
<accession>A0AAP0Q7H1</accession>
<sequence>MKCLMKCLIGSPSDDGIFVTIVHGLARAGLNNRAGLNRETLKFIDLVCRFQEDPSLKIFNSVLDVLFAEDTDLTRKFYVK</sequence>
<reference evidence="1 2" key="1">
    <citation type="submission" date="2024-01" db="EMBL/GenBank/DDBJ databases">
        <title>Genome assemblies of Stephania.</title>
        <authorList>
            <person name="Yang L."/>
        </authorList>
    </citation>
    <scope>NUCLEOTIDE SEQUENCE [LARGE SCALE GENOMIC DNA]</scope>
    <source>
        <strain evidence="1">JXDWG</strain>
        <tissue evidence="1">Leaf</tissue>
    </source>
</reference>
<gene>
    <name evidence="1" type="ORF">Scep_001192</name>
</gene>
<organism evidence="1 2">
    <name type="scientific">Stephania cephalantha</name>
    <dbReference type="NCBI Taxonomy" id="152367"/>
    <lineage>
        <taxon>Eukaryota</taxon>
        <taxon>Viridiplantae</taxon>
        <taxon>Streptophyta</taxon>
        <taxon>Embryophyta</taxon>
        <taxon>Tracheophyta</taxon>
        <taxon>Spermatophyta</taxon>
        <taxon>Magnoliopsida</taxon>
        <taxon>Ranunculales</taxon>
        <taxon>Menispermaceae</taxon>
        <taxon>Menispermoideae</taxon>
        <taxon>Cissampelideae</taxon>
        <taxon>Stephania</taxon>
    </lineage>
</organism>
<dbReference type="EMBL" id="JBBNAG010000001">
    <property type="protein sequence ID" value="KAK9166001.1"/>
    <property type="molecule type" value="Genomic_DNA"/>
</dbReference>